<dbReference type="GO" id="GO:0046872">
    <property type="term" value="F:metal ion binding"/>
    <property type="evidence" value="ECO:0007669"/>
    <property type="project" value="UniProtKB-KW"/>
</dbReference>
<dbReference type="AlphaFoldDB" id="A0A1Q9JFX1"/>
<keyword evidence="6" id="KW-0464">Manganese</keyword>
<evidence type="ECO:0000313" key="8">
    <source>
        <dbReference type="EMBL" id="OLR55089.1"/>
    </source>
</evidence>
<dbReference type="InterPro" id="IPR015797">
    <property type="entry name" value="NUDIX_hydrolase-like_dom_sf"/>
</dbReference>
<dbReference type="Gene3D" id="3.90.79.10">
    <property type="entry name" value="Nucleoside Triphosphate Pyrophosphohydrolase"/>
    <property type="match status" value="1"/>
</dbReference>
<gene>
    <name evidence="8" type="ORF">BHK98_02820</name>
</gene>
<dbReference type="Proteomes" id="UP000187404">
    <property type="component" value="Unassembled WGS sequence"/>
</dbReference>
<evidence type="ECO:0000256" key="4">
    <source>
        <dbReference type="ARBA" id="ARBA00022801"/>
    </source>
</evidence>
<keyword evidence="3" id="KW-0479">Metal-binding</keyword>
<dbReference type="GO" id="GO:0010945">
    <property type="term" value="F:coenzyme A diphosphatase activity"/>
    <property type="evidence" value="ECO:0007669"/>
    <property type="project" value="InterPro"/>
</dbReference>
<dbReference type="PROSITE" id="PS00893">
    <property type="entry name" value="NUDIX_BOX"/>
    <property type="match status" value="1"/>
</dbReference>
<proteinExistence type="predicted"/>
<dbReference type="SUPFAM" id="SSF55811">
    <property type="entry name" value="Nudix"/>
    <property type="match status" value="1"/>
</dbReference>
<sequence length="235" mass="26917">MDTIERIRGIYERHEPAPIGKYRFFSVLIPFVEKDGELCLLYEVRARDMDSDPGEICFPGGHVEPGEDLLAAALRETEEEIGIPADRIEILGQGDVLYGYANYSLYTFIGVIQYRDFLKATIREEEVDEIFLMPVSHLDFSRAQHFRERVYAEVTDDFPYDEVGIDEDYNWRTGQWIVPVLTVDGRVIWGLTARISEGVVKLLREHHIGELEIQLEVPETSEEKCTGENDVSAGK</sequence>
<evidence type="ECO:0000256" key="3">
    <source>
        <dbReference type="ARBA" id="ARBA00022723"/>
    </source>
</evidence>
<name>A0A1Q9JFX1_9FIRM</name>
<protein>
    <recommendedName>
        <fullName evidence="7">Nudix hydrolase domain-containing protein</fullName>
    </recommendedName>
</protein>
<dbReference type="InterPro" id="IPR020084">
    <property type="entry name" value="NUDIX_hydrolase_CS"/>
</dbReference>
<evidence type="ECO:0000259" key="7">
    <source>
        <dbReference type="PROSITE" id="PS51462"/>
    </source>
</evidence>
<feature type="domain" description="Nudix hydrolase" evidence="7">
    <location>
        <begin position="21"/>
        <end position="156"/>
    </location>
</feature>
<evidence type="ECO:0000256" key="2">
    <source>
        <dbReference type="ARBA" id="ARBA00001946"/>
    </source>
</evidence>
<comment type="caution">
    <text evidence="8">The sequence shown here is derived from an EMBL/GenBank/DDBJ whole genome shotgun (WGS) entry which is preliminary data.</text>
</comment>
<dbReference type="STRING" id="1261640.BHK98_02820"/>
<dbReference type="RefSeq" id="WP_075712090.1">
    <property type="nucleotide sequence ID" value="NZ_MJIE01000001.1"/>
</dbReference>
<comment type="cofactor">
    <cofactor evidence="1">
        <name>Mn(2+)</name>
        <dbReference type="ChEBI" id="CHEBI:29035"/>
    </cofactor>
</comment>
<comment type="cofactor">
    <cofactor evidence="2">
        <name>Mg(2+)</name>
        <dbReference type="ChEBI" id="CHEBI:18420"/>
    </cofactor>
</comment>
<organism evidence="8 9">
    <name type="scientific">Hornefia porci</name>
    <dbReference type="NCBI Taxonomy" id="2652292"/>
    <lineage>
        <taxon>Bacteria</taxon>
        <taxon>Bacillati</taxon>
        <taxon>Bacillota</taxon>
        <taxon>Clostridia</taxon>
        <taxon>Peptostreptococcales</taxon>
        <taxon>Anaerovoracaceae</taxon>
        <taxon>Hornefia</taxon>
    </lineage>
</organism>
<dbReference type="PANTHER" id="PTHR12992:SF11">
    <property type="entry name" value="MITOCHONDRIAL COENZYME A DIPHOSPHATASE NUDT8"/>
    <property type="match status" value="1"/>
</dbReference>
<dbReference type="InterPro" id="IPR000086">
    <property type="entry name" value="NUDIX_hydrolase_dom"/>
</dbReference>
<accession>A0A1Q9JFX1</accession>
<evidence type="ECO:0000256" key="5">
    <source>
        <dbReference type="ARBA" id="ARBA00022842"/>
    </source>
</evidence>
<keyword evidence="9" id="KW-1185">Reference proteome</keyword>
<reference evidence="8 9" key="1">
    <citation type="journal article" date="2016" name="Appl. Environ. Microbiol.">
        <title>Function and Phylogeny of Bacterial Butyryl Coenzyme A:Acetate Transferases and Their Diversity in the Proximal Colon of Swine.</title>
        <authorList>
            <person name="Trachsel J."/>
            <person name="Bayles D.O."/>
            <person name="Looft T."/>
            <person name="Levine U.Y."/>
            <person name="Allen H.K."/>
        </authorList>
    </citation>
    <scope>NUCLEOTIDE SEQUENCE [LARGE SCALE GENOMIC DNA]</scope>
    <source>
        <strain evidence="8 9">68-3-10</strain>
    </source>
</reference>
<dbReference type="EMBL" id="MJIE01000001">
    <property type="protein sequence ID" value="OLR55089.1"/>
    <property type="molecule type" value="Genomic_DNA"/>
</dbReference>
<dbReference type="CDD" id="cd03426">
    <property type="entry name" value="NUDIX_CoAse_Nudt7"/>
    <property type="match status" value="1"/>
</dbReference>
<dbReference type="OrthoDB" id="9802805at2"/>
<dbReference type="InterPro" id="IPR045121">
    <property type="entry name" value="CoAse"/>
</dbReference>
<evidence type="ECO:0000256" key="1">
    <source>
        <dbReference type="ARBA" id="ARBA00001936"/>
    </source>
</evidence>
<keyword evidence="4" id="KW-0378">Hydrolase</keyword>
<dbReference type="PANTHER" id="PTHR12992">
    <property type="entry name" value="NUDIX HYDROLASE"/>
    <property type="match status" value="1"/>
</dbReference>
<dbReference type="Pfam" id="PF00293">
    <property type="entry name" value="NUDIX"/>
    <property type="match status" value="1"/>
</dbReference>
<evidence type="ECO:0000256" key="6">
    <source>
        <dbReference type="ARBA" id="ARBA00023211"/>
    </source>
</evidence>
<keyword evidence="5" id="KW-0460">Magnesium</keyword>
<evidence type="ECO:0000313" key="9">
    <source>
        <dbReference type="Proteomes" id="UP000187404"/>
    </source>
</evidence>
<dbReference type="PROSITE" id="PS51462">
    <property type="entry name" value="NUDIX"/>
    <property type="match status" value="1"/>
</dbReference>